<reference evidence="1 2" key="1">
    <citation type="submission" date="2017-08" db="EMBL/GenBank/DDBJ databases">
        <title>Multipartite genome sequences of Sinorhizobium species nodulating soybeans.</title>
        <authorList>
            <person name="Tian C.F."/>
        </authorList>
    </citation>
    <scope>NUCLEOTIDE SEQUENCE [LARGE SCALE GENOMIC DNA]</scope>
    <source>
        <strain evidence="1 2">CCBAU 05684</strain>
    </source>
</reference>
<accession>A0A249PCZ3</accession>
<dbReference type="Proteomes" id="UP000217211">
    <property type="component" value="Chromosome"/>
</dbReference>
<dbReference type="KEGG" id="esj:SJ05684_c22550"/>
<evidence type="ECO:0000313" key="2">
    <source>
        <dbReference type="Proteomes" id="UP000217211"/>
    </source>
</evidence>
<dbReference type="EMBL" id="CP023067">
    <property type="protein sequence ID" value="ASY63696.1"/>
    <property type="molecule type" value="Genomic_DNA"/>
</dbReference>
<name>A0A249PCZ3_9HYPH</name>
<organism evidence="1 2">
    <name type="scientific">Sinorhizobium sojae CCBAU 05684</name>
    <dbReference type="NCBI Taxonomy" id="716928"/>
    <lineage>
        <taxon>Bacteria</taxon>
        <taxon>Pseudomonadati</taxon>
        <taxon>Pseudomonadota</taxon>
        <taxon>Alphaproteobacteria</taxon>
        <taxon>Hyphomicrobiales</taxon>
        <taxon>Rhizobiaceae</taxon>
        <taxon>Sinorhizobium/Ensifer group</taxon>
        <taxon>Sinorhizobium</taxon>
    </lineage>
</organism>
<keyword evidence="2" id="KW-1185">Reference proteome</keyword>
<gene>
    <name evidence="1" type="ORF">SJ05684_c22550</name>
</gene>
<sequence>MKMGRGRRHGPSYLCRCTGGSGLRHISCLRLRKPRFSRNGWCRLILLGPRRTGTATRVNQSKRFINHNVVVVALRGDLATHGWNQPGASKLRDSGVLFWGFE</sequence>
<protein>
    <submittedName>
        <fullName evidence="1">Uncharacterized protein</fullName>
    </submittedName>
</protein>
<evidence type="ECO:0000313" key="1">
    <source>
        <dbReference type="EMBL" id="ASY63696.1"/>
    </source>
</evidence>
<proteinExistence type="predicted"/>
<dbReference type="AlphaFoldDB" id="A0A249PCZ3"/>